<dbReference type="EMBL" id="CAJFDH010000005">
    <property type="protein sequence ID" value="CAD5225207.1"/>
    <property type="molecule type" value="Genomic_DNA"/>
</dbReference>
<dbReference type="Proteomes" id="UP000614601">
    <property type="component" value="Unassembled WGS sequence"/>
</dbReference>
<sequence>MEDGDFKFWYDMLKTTMIVRQLRLESWSEHFNRLVDETQLQELERVTTTRIVVEEDCIQIFGTPRGTRTARDLLRSFILASILDNEPNVKNVREARNVRNVNISLLKSWKNKLVQFRKLLQIHKTDKINI</sequence>
<dbReference type="AlphaFoldDB" id="A0A811LCF0"/>
<dbReference type="GO" id="GO:0003723">
    <property type="term" value="F:RNA binding"/>
    <property type="evidence" value="ECO:0007669"/>
    <property type="project" value="InterPro"/>
</dbReference>
<accession>A0A811LCF0</accession>
<dbReference type="Proteomes" id="UP000783686">
    <property type="component" value="Unassembled WGS sequence"/>
</dbReference>
<name>A0A811LCF0_9BILA</name>
<evidence type="ECO:0000313" key="1">
    <source>
        <dbReference type="EMBL" id="CAD5225207.1"/>
    </source>
</evidence>
<comment type="caution">
    <text evidence="1">The sequence shown here is derived from an EMBL/GenBank/DDBJ whole genome shotgun (WGS) entry which is preliminary data.</text>
</comment>
<evidence type="ECO:0000313" key="2">
    <source>
        <dbReference type="Proteomes" id="UP000614601"/>
    </source>
</evidence>
<dbReference type="InterPro" id="IPR036612">
    <property type="entry name" value="KH_dom_type_1_sf"/>
</dbReference>
<proteinExistence type="predicted"/>
<dbReference type="OrthoDB" id="10412826at2759"/>
<reference evidence="1" key="1">
    <citation type="submission" date="2020-09" db="EMBL/GenBank/DDBJ databases">
        <authorList>
            <person name="Kikuchi T."/>
        </authorList>
    </citation>
    <scope>NUCLEOTIDE SEQUENCE</scope>
    <source>
        <strain evidence="1">SH1</strain>
    </source>
</reference>
<dbReference type="EMBL" id="CAJFCW020000005">
    <property type="protein sequence ID" value="CAG9120543.1"/>
    <property type="molecule type" value="Genomic_DNA"/>
</dbReference>
<organism evidence="1 2">
    <name type="scientific">Bursaphelenchus okinawaensis</name>
    <dbReference type="NCBI Taxonomy" id="465554"/>
    <lineage>
        <taxon>Eukaryota</taxon>
        <taxon>Metazoa</taxon>
        <taxon>Ecdysozoa</taxon>
        <taxon>Nematoda</taxon>
        <taxon>Chromadorea</taxon>
        <taxon>Rhabditida</taxon>
        <taxon>Tylenchina</taxon>
        <taxon>Tylenchomorpha</taxon>
        <taxon>Aphelenchoidea</taxon>
        <taxon>Aphelenchoididae</taxon>
        <taxon>Bursaphelenchus</taxon>
    </lineage>
</organism>
<gene>
    <name evidence="1" type="ORF">BOKJ2_LOCUS11463</name>
</gene>
<protein>
    <submittedName>
        <fullName evidence="1">Uncharacterized protein</fullName>
    </submittedName>
</protein>
<keyword evidence="2" id="KW-1185">Reference proteome</keyword>
<dbReference type="SUPFAM" id="SSF54791">
    <property type="entry name" value="Eukaryotic type KH-domain (KH-domain type I)"/>
    <property type="match status" value="1"/>
</dbReference>